<dbReference type="Pfam" id="PF01168">
    <property type="entry name" value="Ala_racemase_N"/>
    <property type="match status" value="1"/>
</dbReference>
<dbReference type="InterPro" id="IPR029066">
    <property type="entry name" value="PLP-binding_barrel"/>
</dbReference>
<dbReference type="EMBL" id="LGFU01000002">
    <property type="protein sequence ID" value="KUK47012.1"/>
    <property type="molecule type" value="Genomic_DNA"/>
</dbReference>
<dbReference type="UniPathway" id="UPA00042">
    <property type="reaction ID" value="UER00497"/>
</dbReference>
<dbReference type="GO" id="GO:0008784">
    <property type="term" value="F:alanine racemase activity"/>
    <property type="evidence" value="ECO:0007669"/>
    <property type="project" value="UniProtKB-UniRule"/>
</dbReference>
<dbReference type="EC" id="5.1.1.1" evidence="4"/>
<feature type="domain" description="Alanine racemase C-terminal" evidence="7">
    <location>
        <begin position="243"/>
        <end position="369"/>
    </location>
</feature>
<reference evidence="8 9" key="1">
    <citation type="journal article" date="2015" name="MBio">
        <title>Genome-Resolved Metagenomic Analysis Reveals Roles for Candidate Phyla and Other Microbial Community Members in Biogeochemical Transformations in Oil Reservoirs.</title>
        <authorList>
            <person name="Hu P."/>
            <person name="Tom L."/>
            <person name="Singh A."/>
            <person name="Thomas B.C."/>
            <person name="Baker B.J."/>
            <person name="Piceno Y.M."/>
            <person name="Andersen G.L."/>
            <person name="Banfield J.F."/>
        </authorList>
    </citation>
    <scope>NUCLEOTIDE SEQUENCE [LARGE SCALE GENOMIC DNA]</scope>
    <source>
        <strain evidence="8">46_16</strain>
    </source>
</reference>
<sequence length="370" mass="40803">MNNDNYATWLEIDLNAITHNYQQLRKISGVPVMGVVKANAYGHGLEEIARHLETIGASWLGVARIEEALQLRESGVKLPILVLGYTSHKRVKDAQKANIHLTVYDPLVAELYEKEVDAEYGKLHLHAKIDTGMGRLGVPSNQALPFIENLTRVPAFDLEGTFTHFACADEPEKEVTAQQIRRFENIVGKMKEKGINPGIMHAANSAGTLNFPQAHYNMVRCGIAIYGLPPAANMSLPQGFKPALSWKTRLISIKSMSEGFGISYGHRYHTKEGERIGAIAVGYGDGMRRVNGNHVLLRGKKVPVVGSVCMDQCLINIDEVPDAQVGDEVALIGMQNGNALSATDLAQDWNTINYEVICGMAARMPRRYIR</sequence>
<evidence type="ECO:0000259" key="7">
    <source>
        <dbReference type="SMART" id="SM01005"/>
    </source>
</evidence>
<dbReference type="SUPFAM" id="SSF50621">
    <property type="entry name" value="Alanine racemase C-terminal domain-like"/>
    <property type="match status" value="1"/>
</dbReference>
<comment type="catalytic activity">
    <reaction evidence="4">
        <text>L-alanine = D-alanine</text>
        <dbReference type="Rhea" id="RHEA:20249"/>
        <dbReference type="ChEBI" id="CHEBI:57416"/>
        <dbReference type="ChEBI" id="CHEBI:57972"/>
        <dbReference type="EC" id="5.1.1.1"/>
    </reaction>
</comment>
<dbReference type="InterPro" id="IPR009006">
    <property type="entry name" value="Ala_racemase/Decarboxylase_C"/>
</dbReference>
<dbReference type="InterPro" id="IPR001608">
    <property type="entry name" value="Ala_racemase_N"/>
</dbReference>
<keyword evidence="2 4" id="KW-0663">Pyridoxal phosphate</keyword>
<dbReference type="PROSITE" id="PS00395">
    <property type="entry name" value="ALANINE_RACEMASE"/>
    <property type="match status" value="1"/>
</dbReference>
<dbReference type="PANTHER" id="PTHR30511:SF0">
    <property type="entry name" value="ALANINE RACEMASE, CATABOLIC-RELATED"/>
    <property type="match status" value="1"/>
</dbReference>
<feature type="modified residue" description="N6-(pyridoxal phosphate)lysine" evidence="4 5">
    <location>
        <position position="37"/>
    </location>
</feature>
<dbReference type="PATRIC" id="fig|167964.4.peg.407"/>
<dbReference type="Gene3D" id="3.20.20.10">
    <property type="entry name" value="Alanine racemase"/>
    <property type="match status" value="1"/>
</dbReference>
<evidence type="ECO:0000256" key="4">
    <source>
        <dbReference type="HAMAP-Rule" id="MF_01201"/>
    </source>
</evidence>
<dbReference type="CDD" id="cd00430">
    <property type="entry name" value="PLPDE_III_AR"/>
    <property type="match status" value="1"/>
</dbReference>
<feature type="active site" description="Proton acceptor; specific for L-alanine" evidence="4">
    <location>
        <position position="264"/>
    </location>
</feature>
<feature type="active site" description="Proton acceptor; specific for D-alanine" evidence="4">
    <location>
        <position position="37"/>
    </location>
</feature>
<dbReference type="InterPro" id="IPR011079">
    <property type="entry name" value="Ala_racemase_C"/>
</dbReference>
<feature type="binding site" evidence="4 6">
    <location>
        <position position="135"/>
    </location>
    <ligand>
        <name>substrate</name>
    </ligand>
</feature>
<dbReference type="GO" id="GO:0030170">
    <property type="term" value="F:pyridoxal phosphate binding"/>
    <property type="evidence" value="ECO:0007669"/>
    <property type="project" value="UniProtKB-UniRule"/>
</dbReference>
<dbReference type="PRINTS" id="PR00992">
    <property type="entry name" value="ALARACEMASE"/>
</dbReference>
<comment type="caution">
    <text evidence="8">The sequence shown here is derived from an EMBL/GenBank/DDBJ whole genome shotgun (WGS) entry which is preliminary data.</text>
</comment>
<feature type="binding site" evidence="4 6">
    <location>
        <position position="310"/>
    </location>
    <ligand>
        <name>substrate</name>
    </ligand>
</feature>
<dbReference type="Proteomes" id="UP000064249">
    <property type="component" value="Unassembled WGS sequence"/>
</dbReference>
<evidence type="ECO:0000256" key="1">
    <source>
        <dbReference type="ARBA" id="ARBA00001933"/>
    </source>
</evidence>
<gene>
    <name evidence="8" type="ORF">XD73_0081</name>
</gene>
<dbReference type="HAMAP" id="MF_01201">
    <property type="entry name" value="Ala_racemase"/>
    <property type="match status" value="1"/>
</dbReference>
<dbReference type="InterPro" id="IPR020622">
    <property type="entry name" value="Ala_racemase_pyridoxalP-BS"/>
</dbReference>
<accession>A0A101FZ48</accession>
<dbReference type="Gene3D" id="2.40.37.10">
    <property type="entry name" value="Lyase, Ornithine Decarboxylase, Chain A, domain 1"/>
    <property type="match status" value="1"/>
</dbReference>
<evidence type="ECO:0000256" key="5">
    <source>
        <dbReference type="PIRSR" id="PIRSR600821-50"/>
    </source>
</evidence>
<organism evidence="8 9">
    <name type="scientific">Anaerolinea thermophila</name>
    <dbReference type="NCBI Taxonomy" id="167964"/>
    <lineage>
        <taxon>Bacteria</taxon>
        <taxon>Bacillati</taxon>
        <taxon>Chloroflexota</taxon>
        <taxon>Anaerolineae</taxon>
        <taxon>Anaerolineales</taxon>
        <taxon>Anaerolineaceae</taxon>
        <taxon>Anaerolinea</taxon>
    </lineage>
</organism>
<dbReference type="InterPro" id="IPR000821">
    <property type="entry name" value="Ala_racemase"/>
</dbReference>
<comment type="cofactor">
    <cofactor evidence="1 4 5">
        <name>pyridoxal 5'-phosphate</name>
        <dbReference type="ChEBI" id="CHEBI:597326"/>
    </cofactor>
</comment>
<dbReference type="SMART" id="SM01005">
    <property type="entry name" value="Ala_racemase_C"/>
    <property type="match status" value="1"/>
</dbReference>
<dbReference type="GO" id="GO:0005829">
    <property type="term" value="C:cytosol"/>
    <property type="evidence" value="ECO:0007669"/>
    <property type="project" value="TreeGrafter"/>
</dbReference>
<evidence type="ECO:0000256" key="2">
    <source>
        <dbReference type="ARBA" id="ARBA00022898"/>
    </source>
</evidence>
<dbReference type="NCBIfam" id="TIGR00492">
    <property type="entry name" value="alr"/>
    <property type="match status" value="1"/>
</dbReference>
<dbReference type="AlphaFoldDB" id="A0A101FZ48"/>
<dbReference type="FunFam" id="3.20.20.10:FF:000002">
    <property type="entry name" value="Alanine racemase"/>
    <property type="match status" value="1"/>
</dbReference>
<comment type="pathway">
    <text evidence="4">Amino-acid biosynthesis; D-alanine biosynthesis; D-alanine from L-alanine: step 1/1.</text>
</comment>
<dbReference type="GO" id="GO:0030632">
    <property type="term" value="P:D-alanine biosynthetic process"/>
    <property type="evidence" value="ECO:0007669"/>
    <property type="project" value="UniProtKB-UniRule"/>
</dbReference>
<protein>
    <recommendedName>
        <fullName evidence="4">Alanine racemase</fullName>
        <ecNumber evidence="4">5.1.1.1</ecNumber>
    </recommendedName>
</protein>
<dbReference type="SUPFAM" id="SSF51419">
    <property type="entry name" value="PLP-binding barrel"/>
    <property type="match status" value="1"/>
</dbReference>
<evidence type="ECO:0000256" key="3">
    <source>
        <dbReference type="ARBA" id="ARBA00023235"/>
    </source>
</evidence>
<keyword evidence="3 4" id="KW-0413">Isomerase</keyword>
<evidence type="ECO:0000313" key="8">
    <source>
        <dbReference type="EMBL" id="KUK47012.1"/>
    </source>
</evidence>
<name>A0A101FZ48_9CHLR</name>
<dbReference type="Pfam" id="PF00842">
    <property type="entry name" value="Ala_racemase_C"/>
    <property type="match status" value="1"/>
</dbReference>
<proteinExistence type="inferred from homology"/>
<comment type="function">
    <text evidence="4">Catalyzes the interconversion of L-alanine and D-alanine. May also act on other amino acids.</text>
</comment>
<evidence type="ECO:0000256" key="6">
    <source>
        <dbReference type="PIRSR" id="PIRSR600821-52"/>
    </source>
</evidence>
<evidence type="ECO:0000313" key="9">
    <source>
        <dbReference type="Proteomes" id="UP000064249"/>
    </source>
</evidence>
<dbReference type="PANTHER" id="PTHR30511">
    <property type="entry name" value="ALANINE RACEMASE"/>
    <property type="match status" value="1"/>
</dbReference>
<comment type="similarity">
    <text evidence="4">Belongs to the alanine racemase family.</text>
</comment>